<keyword evidence="1" id="KW-0479">Metal-binding</keyword>
<protein>
    <submittedName>
        <fullName evidence="5">Arginase family protein</fullName>
    </submittedName>
</protein>
<evidence type="ECO:0000256" key="1">
    <source>
        <dbReference type="ARBA" id="ARBA00022723"/>
    </source>
</evidence>
<dbReference type="GO" id="GO:0004053">
    <property type="term" value="F:arginase activity"/>
    <property type="evidence" value="ECO:0007669"/>
    <property type="project" value="TreeGrafter"/>
</dbReference>
<reference evidence="5 6" key="1">
    <citation type="submission" date="2018-12" db="EMBL/GenBank/DDBJ databases">
        <title>Draft Genome Sequence of Chryseobacterium arthrosphaerae strain ED882-96 Isolated from the Blood of a Patient with Liver Cirrhosis in Taiwan.</title>
        <authorList>
            <person name="Lin J.-N."/>
            <person name="Lai C.-H."/>
            <person name="Yang C.-H."/>
            <person name="Huang Y.-H."/>
        </authorList>
    </citation>
    <scope>NUCLEOTIDE SEQUENCE [LARGE SCALE GENOMIC DNA]</scope>
    <source>
        <strain evidence="5 6">ED882-96</strain>
    </source>
</reference>
<evidence type="ECO:0000313" key="5">
    <source>
        <dbReference type="EMBL" id="RTZ46480.1"/>
    </source>
</evidence>
<evidence type="ECO:0000256" key="4">
    <source>
        <dbReference type="PROSITE-ProRule" id="PRU00742"/>
    </source>
</evidence>
<dbReference type="EMBL" id="RYFC01000003">
    <property type="protein sequence ID" value="RTZ46480.1"/>
    <property type="molecule type" value="Genomic_DNA"/>
</dbReference>
<gene>
    <name evidence="5" type="ORF">EJ377_19960</name>
</gene>
<dbReference type="PROSITE" id="PS51409">
    <property type="entry name" value="ARGINASE_2"/>
    <property type="match status" value="1"/>
</dbReference>
<dbReference type="Pfam" id="PF00491">
    <property type="entry name" value="Arginase"/>
    <property type="match status" value="1"/>
</dbReference>
<dbReference type="Gene3D" id="3.40.800.10">
    <property type="entry name" value="Ureohydrolase domain"/>
    <property type="match status" value="1"/>
</dbReference>
<sequence length="302" mass="34642">MKRDINIFEFPLNLGLTKKEHEIEPGVRKLPDWLRKFGFHKRIDPENIFRIDAPEYAMDFDEESKVRNADQIIEYAKKQSEIILTHYHKNSFNIFLGGDCSILIGNALALKKLGNFGLFYLDGHTDFIPPELSETGGAAGMDLAIISGTGHDKLTNIEGLKPYFREENIFCCGNAETDDEEYVSQIISSKVHYFDIERLRKNGFSKTAEDFLKMTDEKKLDGFMIHLDVDVLKDELMPAVDSRMEDGISYTDLQDMLKPLIKNPGCFGIEITILDPDYDENGRYTQPFIENLIQIIKVKKIK</sequence>
<dbReference type="CDD" id="cd09999">
    <property type="entry name" value="Arginase-like_1"/>
    <property type="match status" value="1"/>
</dbReference>
<dbReference type="InterPro" id="IPR006035">
    <property type="entry name" value="Ureohydrolase"/>
</dbReference>
<accession>A0A432DTT5</accession>
<evidence type="ECO:0000313" key="6">
    <source>
        <dbReference type="Proteomes" id="UP000276953"/>
    </source>
</evidence>
<dbReference type="GO" id="GO:0005829">
    <property type="term" value="C:cytosol"/>
    <property type="evidence" value="ECO:0007669"/>
    <property type="project" value="TreeGrafter"/>
</dbReference>
<proteinExistence type="inferred from homology"/>
<evidence type="ECO:0000256" key="3">
    <source>
        <dbReference type="ARBA" id="ARBA00023211"/>
    </source>
</evidence>
<evidence type="ECO:0000256" key="2">
    <source>
        <dbReference type="ARBA" id="ARBA00022801"/>
    </source>
</evidence>
<dbReference type="SUPFAM" id="SSF52768">
    <property type="entry name" value="Arginase/deacetylase"/>
    <property type="match status" value="1"/>
</dbReference>
<dbReference type="InterPro" id="IPR023696">
    <property type="entry name" value="Ureohydrolase_dom_sf"/>
</dbReference>
<name>A0A432DTT5_9FLAO</name>
<dbReference type="AlphaFoldDB" id="A0A432DTT5"/>
<keyword evidence="3" id="KW-0464">Manganese</keyword>
<organism evidence="5 6">
    <name type="scientific">Chryseobacterium arthrosphaerae</name>
    <dbReference type="NCBI Taxonomy" id="651561"/>
    <lineage>
        <taxon>Bacteria</taxon>
        <taxon>Pseudomonadati</taxon>
        <taxon>Bacteroidota</taxon>
        <taxon>Flavobacteriia</taxon>
        <taxon>Flavobacteriales</taxon>
        <taxon>Weeksellaceae</taxon>
        <taxon>Chryseobacterium group</taxon>
        <taxon>Chryseobacterium</taxon>
    </lineage>
</organism>
<dbReference type="GO" id="GO:0030145">
    <property type="term" value="F:manganese ion binding"/>
    <property type="evidence" value="ECO:0007669"/>
    <property type="project" value="TreeGrafter"/>
</dbReference>
<comment type="similarity">
    <text evidence="4">Belongs to the arginase family.</text>
</comment>
<dbReference type="PANTHER" id="PTHR43782:SF3">
    <property type="entry name" value="ARGINASE"/>
    <property type="match status" value="1"/>
</dbReference>
<keyword evidence="2" id="KW-0378">Hydrolase</keyword>
<comment type="caution">
    <text evidence="5">The sequence shown here is derived from an EMBL/GenBank/DDBJ whole genome shotgun (WGS) entry which is preliminary data.</text>
</comment>
<dbReference type="Proteomes" id="UP000276953">
    <property type="component" value="Unassembled WGS sequence"/>
</dbReference>
<dbReference type="PANTHER" id="PTHR43782">
    <property type="entry name" value="ARGINASE"/>
    <property type="match status" value="1"/>
</dbReference>